<dbReference type="SUPFAM" id="SSF48557">
    <property type="entry name" value="L-aspartase-like"/>
    <property type="match status" value="1"/>
</dbReference>
<evidence type="ECO:0000256" key="2">
    <source>
        <dbReference type="ARBA" id="ARBA00004734"/>
    </source>
</evidence>
<evidence type="ECO:0000313" key="15">
    <source>
        <dbReference type="Proteomes" id="UP000460298"/>
    </source>
</evidence>
<reference evidence="14 15" key="1">
    <citation type="submission" date="2019-10" db="EMBL/GenBank/DDBJ databases">
        <title>Extracellular Electron Transfer in a Candidatus Methanoperedens spp. Enrichment Culture.</title>
        <authorList>
            <person name="Berger S."/>
            <person name="Rangel Shaw D."/>
            <person name="Berben T."/>
            <person name="In 'T Zandt M."/>
            <person name="Frank J."/>
            <person name="Reimann J."/>
            <person name="Jetten M.S.M."/>
            <person name="Welte C.U."/>
        </authorList>
    </citation>
    <scope>NUCLEOTIDE SEQUENCE [LARGE SCALE GENOMIC DNA]</scope>
    <source>
        <strain evidence="14">SB12</strain>
    </source>
</reference>
<dbReference type="PRINTS" id="PR00145">
    <property type="entry name" value="ARGSUCLYASE"/>
</dbReference>
<dbReference type="SMART" id="SM00998">
    <property type="entry name" value="ADSL_C"/>
    <property type="match status" value="1"/>
</dbReference>
<comment type="pathway">
    <text evidence="1 12">Purine metabolism; IMP biosynthesis via de novo pathway; 5-amino-1-(5-phospho-D-ribosyl)imidazole-4-carboxamide from 5-amino-1-(5-phospho-D-ribosyl)imidazole-4-carboxylate: step 2/2.</text>
</comment>
<dbReference type="Proteomes" id="UP000460298">
    <property type="component" value="Unassembled WGS sequence"/>
</dbReference>
<evidence type="ECO:0000256" key="11">
    <source>
        <dbReference type="NCBIfam" id="TIGR00928"/>
    </source>
</evidence>
<proteinExistence type="inferred from homology"/>
<evidence type="ECO:0000256" key="6">
    <source>
        <dbReference type="ARBA" id="ARBA00022755"/>
    </source>
</evidence>
<dbReference type="InterPro" id="IPR000362">
    <property type="entry name" value="Fumarate_lyase_fam"/>
</dbReference>
<dbReference type="PRINTS" id="PR00149">
    <property type="entry name" value="FUMRATELYASE"/>
</dbReference>
<dbReference type="CDD" id="cd01360">
    <property type="entry name" value="Adenylsuccinate_lyase_1"/>
    <property type="match status" value="1"/>
</dbReference>
<dbReference type="AlphaFoldDB" id="A0A833LZ16"/>
<evidence type="ECO:0000256" key="4">
    <source>
        <dbReference type="ARBA" id="ARBA00012339"/>
    </source>
</evidence>
<evidence type="ECO:0000256" key="1">
    <source>
        <dbReference type="ARBA" id="ARBA00004706"/>
    </source>
</evidence>
<dbReference type="EMBL" id="WBUI01000005">
    <property type="protein sequence ID" value="KAB2933520.1"/>
    <property type="molecule type" value="Genomic_DNA"/>
</dbReference>
<dbReference type="UniPathway" id="UPA00074">
    <property type="reaction ID" value="UER00132"/>
</dbReference>
<dbReference type="PROSITE" id="PS00163">
    <property type="entry name" value="FUMARATE_LYASES"/>
    <property type="match status" value="1"/>
</dbReference>
<dbReference type="Gene3D" id="1.10.40.30">
    <property type="entry name" value="Fumarase/aspartase (C-terminal domain)"/>
    <property type="match status" value="1"/>
</dbReference>
<comment type="catalytic activity">
    <reaction evidence="10">
        <text>N(6)-(1,2-dicarboxyethyl)-AMP = fumarate + AMP</text>
        <dbReference type="Rhea" id="RHEA:16853"/>
        <dbReference type="ChEBI" id="CHEBI:29806"/>
        <dbReference type="ChEBI" id="CHEBI:57567"/>
        <dbReference type="ChEBI" id="CHEBI:456215"/>
        <dbReference type="EC" id="4.3.2.2"/>
    </reaction>
    <physiologicalReaction direction="left-to-right" evidence="10">
        <dbReference type="Rhea" id="RHEA:16854"/>
    </physiologicalReaction>
</comment>
<dbReference type="Gene3D" id="1.20.200.10">
    <property type="entry name" value="Fumarase/aspartase (Central domain)"/>
    <property type="match status" value="1"/>
</dbReference>
<protein>
    <recommendedName>
        <fullName evidence="5 11">Adenylosuccinate lyase</fullName>
        <shortName evidence="12">ASL</shortName>
        <ecNumber evidence="4 11">4.3.2.2</ecNumber>
    </recommendedName>
    <alternativeName>
        <fullName evidence="9 12">Adenylosuccinase</fullName>
    </alternativeName>
</protein>
<dbReference type="PANTHER" id="PTHR43172">
    <property type="entry name" value="ADENYLOSUCCINATE LYASE"/>
    <property type="match status" value="1"/>
</dbReference>
<evidence type="ECO:0000256" key="9">
    <source>
        <dbReference type="ARBA" id="ARBA00030717"/>
    </source>
</evidence>
<dbReference type="GO" id="GO:0044208">
    <property type="term" value="P:'de novo' AMP biosynthetic process"/>
    <property type="evidence" value="ECO:0007669"/>
    <property type="project" value="UniProtKB-UniPathway"/>
</dbReference>
<evidence type="ECO:0000256" key="7">
    <source>
        <dbReference type="ARBA" id="ARBA00023239"/>
    </source>
</evidence>
<dbReference type="InterPro" id="IPR022761">
    <property type="entry name" value="Fumarate_lyase_N"/>
</dbReference>
<comment type="catalytic activity">
    <reaction evidence="8">
        <text>(2S)-2-[5-amino-1-(5-phospho-beta-D-ribosyl)imidazole-4-carboxamido]succinate = 5-amino-1-(5-phospho-beta-D-ribosyl)imidazole-4-carboxamide + fumarate</text>
        <dbReference type="Rhea" id="RHEA:23920"/>
        <dbReference type="ChEBI" id="CHEBI:29806"/>
        <dbReference type="ChEBI" id="CHEBI:58443"/>
        <dbReference type="ChEBI" id="CHEBI:58475"/>
        <dbReference type="EC" id="4.3.2.2"/>
    </reaction>
    <physiologicalReaction direction="left-to-right" evidence="8">
        <dbReference type="Rhea" id="RHEA:23921"/>
    </physiologicalReaction>
</comment>
<dbReference type="InterPro" id="IPR019468">
    <property type="entry name" value="AdenyloSucc_lyase_C"/>
</dbReference>
<evidence type="ECO:0000256" key="12">
    <source>
        <dbReference type="RuleBase" id="RU361172"/>
    </source>
</evidence>
<dbReference type="InterPro" id="IPR008948">
    <property type="entry name" value="L-Aspartase-like"/>
</dbReference>
<comment type="pathway">
    <text evidence="2 12">Purine metabolism; AMP biosynthesis via de novo pathway; AMP from IMP: step 2/2.</text>
</comment>
<dbReference type="FunFam" id="1.10.275.10:FF:000006">
    <property type="entry name" value="Adenylosuccinate lyase"/>
    <property type="match status" value="1"/>
</dbReference>
<dbReference type="FunFam" id="1.10.40.30:FF:000007">
    <property type="entry name" value="Adenylosuccinate lyase"/>
    <property type="match status" value="1"/>
</dbReference>
<evidence type="ECO:0000256" key="3">
    <source>
        <dbReference type="ARBA" id="ARBA00008273"/>
    </source>
</evidence>
<dbReference type="InterPro" id="IPR004769">
    <property type="entry name" value="Pur_lyase"/>
</dbReference>
<dbReference type="PANTHER" id="PTHR43172:SF1">
    <property type="entry name" value="ADENYLOSUCCINATE LYASE"/>
    <property type="match status" value="1"/>
</dbReference>
<dbReference type="Pfam" id="PF10397">
    <property type="entry name" value="ADSL_C"/>
    <property type="match status" value="1"/>
</dbReference>
<dbReference type="FunFam" id="1.20.200.10:FF:000008">
    <property type="entry name" value="Adenylosuccinate lyase"/>
    <property type="match status" value="1"/>
</dbReference>
<dbReference type="InterPro" id="IPR024083">
    <property type="entry name" value="Fumarase/histidase_N"/>
</dbReference>
<accession>A0A833LZ16</accession>
<dbReference type="InterPro" id="IPR020557">
    <property type="entry name" value="Fumarate_lyase_CS"/>
</dbReference>
<dbReference type="GO" id="GO:0070626">
    <property type="term" value="F:(S)-2-(5-amino-1-(5-phospho-D-ribosyl)imidazole-4-carboxamido) succinate lyase (fumarate-forming) activity"/>
    <property type="evidence" value="ECO:0007669"/>
    <property type="project" value="TreeGrafter"/>
</dbReference>
<dbReference type="GO" id="GO:0004018">
    <property type="term" value="F:N6-(1,2-dicarboxyethyl)AMP AMP-lyase (fumarate-forming) activity"/>
    <property type="evidence" value="ECO:0007669"/>
    <property type="project" value="UniProtKB-UniRule"/>
</dbReference>
<feature type="domain" description="Adenylosuccinate lyase C-terminal" evidence="13">
    <location>
        <begin position="349"/>
        <end position="430"/>
    </location>
</feature>
<sequence>MIDRYSNPEISGLWSLENKFRIWLEVEIAVCEAWHQRGLIPAEDMQAIRSKAGFDLQRIEEIEKEVQHDVIAFLTSVKEHVGPAGRWVHYGMTSSDVGDTALCLQMVRAADLLLVRLRKVIEASRLLAIKYKDQVMVGRTHGIHGEPTTLGLKFAHFYAEMKRNEERLIEARRQVAVGKLSGAVGTFSNIEPALEEEVCRSLGLEPEPVATQVINRDRHAFYLSVLGVIAGGLDRMAQEIRLLQKSEGREVEEPFAKGQKGSSAMPHKRNPVICERICGLARVIQSNAMTGFRDMPLWHERDISHSSAERVVLPDSTIALDYILDKMFYVLSNLNVYPDNMDRVLNHTRGLVFSQRLMLNLIDRGLEREEAYRRVQTASMEVWADPATSLKQKALQQPEFTELLSAEDVERIFDVQYFLRNIGAIYTRLGLN</sequence>
<dbReference type="UniPathway" id="UPA00075">
    <property type="reaction ID" value="UER00336"/>
</dbReference>
<keyword evidence="7 12" id="KW-0456">Lyase</keyword>
<evidence type="ECO:0000256" key="10">
    <source>
        <dbReference type="ARBA" id="ARBA00049115"/>
    </source>
</evidence>
<name>A0A833LZ16_9LEPT</name>
<organism evidence="14 15">
    <name type="scientific">Leptonema illini</name>
    <dbReference type="NCBI Taxonomy" id="183"/>
    <lineage>
        <taxon>Bacteria</taxon>
        <taxon>Pseudomonadati</taxon>
        <taxon>Spirochaetota</taxon>
        <taxon>Spirochaetia</taxon>
        <taxon>Leptospirales</taxon>
        <taxon>Leptospiraceae</taxon>
        <taxon>Leptonema</taxon>
    </lineage>
</organism>
<dbReference type="GO" id="GO:0005829">
    <property type="term" value="C:cytosol"/>
    <property type="evidence" value="ECO:0007669"/>
    <property type="project" value="TreeGrafter"/>
</dbReference>
<keyword evidence="6 12" id="KW-0658">Purine biosynthesis</keyword>
<evidence type="ECO:0000259" key="13">
    <source>
        <dbReference type="SMART" id="SM00998"/>
    </source>
</evidence>
<evidence type="ECO:0000256" key="8">
    <source>
        <dbReference type="ARBA" id="ARBA00024477"/>
    </source>
</evidence>
<dbReference type="Gene3D" id="1.10.275.10">
    <property type="entry name" value="Fumarase/aspartase (N-terminal domain)"/>
    <property type="match status" value="1"/>
</dbReference>
<evidence type="ECO:0000256" key="5">
    <source>
        <dbReference type="ARBA" id="ARBA00017058"/>
    </source>
</evidence>
<comment type="caution">
    <text evidence="14">The sequence shown here is derived from an EMBL/GenBank/DDBJ whole genome shotgun (WGS) entry which is preliminary data.</text>
</comment>
<dbReference type="EC" id="4.3.2.2" evidence="4 11"/>
<gene>
    <name evidence="14" type="ORF">F9K24_06630</name>
</gene>
<evidence type="ECO:0000313" key="14">
    <source>
        <dbReference type="EMBL" id="KAB2933520.1"/>
    </source>
</evidence>
<dbReference type="NCBIfam" id="TIGR00928">
    <property type="entry name" value="purB"/>
    <property type="match status" value="1"/>
</dbReference>
<dbReference type="GO" id="GO:0006189">
    <property type="term" value="P:'de novo' IMP biosynthetic process"/>
    <property type="evidence" value="ECO:0007669"/>
    <property type="project" value="UniProtKB-UniPathway"/>
</dbReference>
<dbReference type="Pfam" id="PF00206">
    <property type="entry name" value="Lyase_1"/>
    <property type="match status" value="1"/>
</dbReference>
<comment type="similarity">
    <text evidence="3 12">Belongs to the lyase 1 family. Adenylosuccinate lyase subfamily.</text>
</comment>